<sequence length="146" mass="17267">FIENEGNLYSLKVVLSTSYLHKYFDDNLDLILQNPNLTYNIRGLIFENFGFRNRNSGEEYGVIIPEKQQLFEYVMKYYVDMYIIYDELSSTILQNLGQKYIMKKERVKYLAILQSGPNSYNMDIIDLYLSEDEKKGLVMAFKYSVV</sequence>
<evidence type="ECO:0000313" key="1">
    <source>
        <dbReference type="EMBL" id="ERZ95518.1"/>
    </source>
</evidence>
<dbReference type="EMBL" id="KI301190">
    <property type="protein sequence ID" value="ERZ95518.1"/>
    <property type="molecule type" value="Genomic_DNA"/>
</dbReference>
<feature type="non-terminal residue" evidence="1">
    <location>
        <position position="1"/>
    </location>
</feature>
<dbReference type="AlphaFoldDB" id="U9SI09"/>
<reference evidence="1" key="1">
    <citation type="submission" date="2013-07" db="EMBL/GenBank/DDBJ databases">
        <title>The genome of an arbuscular mycorrhizal fungus provides insights into the evolution of the oldest plant symbiosis.</title>
        <authorList>
            <consortium name="DOE Joint Genome Institute"/>
            <person name="Tisserant E."/>
            <person name="Malbreil M."/>
            <person name="Kuo A."/>
            <person name="Kohler A."/>
            <person name="Symeonidi A."/>
            <person name="Balestrini R."/>
            <person name="Charron P."/>
            <person name="Duensing N."/>
            <person name="Frei-dit-Frey N."/>
            <person name="Gianinazzi-Pearson V."/>
            <person name="Gilbert B."/>
            <person name="Handa Y."/>
            <person name="Hijri M."/>
            <person name="Kaul R."/>
            <person name="Kawaguchi M."/>
            <person name="Krajinski F."/>
            <person name="Lammers P."/>
            <person name="Lapierre D."/>
            <person name="Masclaux F.G."/>
            <person name="Murat C."/>
            <person name="Morin E."/>
            <person name="Ndikumana S."/>
            <person name="Pagni M."/>
            <person name="Petitpierre D."/>
            <person name="Requena N."/>
            <person name="Rosikiewicz P."/>
            <person name="Riley R."/>
            <person name="Saito K."/>
            <person name="San Clemente H."/>
            <person name="Shapiro H."/>
            <person name="van Tuinen D."/>
            <person name="Becard G."/>
            <person name="Bonfante P."/>
            <person name="Paszkowski U."/>
            <person name="Shachar-Hill Y."/>
            <person name="Young J.P."/>
            <person name="Sanders I.R."/>
            <person name="Henrissat B."/>
            <person name="Rensing S.A."/>
            <person name="Grigoriev I.V."/>
            <person name="Corradi N."/>
            <person name="Roux C."/>
            <person name="Martin F."/>
        </authorList>
    </citation>
    <scope>NUCLEOTIDE SEQUENCE</scope>
    <source>
        <strain evidence="1">DAOM 197198</strain>
    </source>
</reference>
<name>U9SI09_RHIID</name>
<protein>
    <submittedName>
        <fullName evidence="1">Uncharacterized protein</fullName>
    </submittedName>
</protein>
<accession>U9SI09</accession>
<dbReference type="HOGENOM" id="CLU_1781975_0_0_1"/>
<organism evidence="1">
    <name type="scientific">Rhizophagus irregularis (strain DAOM 181602 / DAOM 197198 / MUCL 43194)</name>
    <name type="common">Arbuscular mycorrhizal fungus</name>
    <name type="synonym">Glomus intraradices</name>
    <dbReference type="NCBI Taxonomy" id="747089"/>
    <lineage>
        <taxon>Eukaryota</taxon>
        <taxon>Fungi</taxon>
        <taxon>Fungi incertae sedis</taxon>
        <taxon>Mucoromycota</taxon>
        <taxon>Glomeromycotina</taxon>
        <taxon>Glomeromycetes</taxon>
        <taxon>Glomerales</taxon>
        <taxon>Glomeraceae</taxon>
        <taxon>Rhizophagus</taxon>
    </lineage>
</organism>
<proteinExistence type="predicted"/>
<gene>
    <name evidence="1" type="ORF">GLOINDRAFT_331188</name>
</gene>